<keyword evidence="3 5" id="KW-1133">Transmembrane helix</keyword>
<dbReference type="Gene3D" id="1.20.58.340">
    <property type="entry name" value="Magnesium transport protein CorA, transmembrane region"/>
    <property type="match status" value="1"/>
</dbReference>
<sequence>MTAFVPETIRERGENARFEIFETSAAILQRAGWRLLNPQIRRIADEEECHAFIRSPLPTDKRINMIECRLRVLCVYLDHSDQVTSYKSLLKTAEDSAWIYNGFTSLVAKGTTGSTTCSGAVGKISLFLQTPRDSMPFLAFSLTEVPAEARKQGSDWVCLVFLTAEIELKALLHESSFPTDYSPLSPDFMHLPVRILEDQVELVRDGLRGPAEALVQQEESILQMKMKLDDFGRARRVLFDVEKRVRELRDRWRFAQELGDSLMRCFGELVVVSVTCPTAVAGRAGKTGQVSYSKTLLNRVETQIAIAGMLRIEFDSISSAIKEQHRKIEAELNLIIAHNSYVSAEEARRDGSSMKTIAAITLIFLPATTVASIFSMSMFNWSGEDDQPVITHRFWVYIIAAIGLTVIVVALWLLWFTRSQRENNTRDLPLRYIGPALSGAREPV</sequence>
<evidence type="ECO:0000256" key="1">
    <source>
        <dbReference type="ARBA" id="ARBA00004141"/>
    </source>
</evidence>
<dbReference type="Proteomes" id="UP000465220">
    <property type="component" value="Unassembled WGS sequence"/>
</dbReference>
<evidence type="ECO:0000313" key="7">
    <source>
        <dbReference type="Proteomes" id="UP000465220"/>
    </source>
</evidence>
<dbReference type="InterPro" id="IPR002523">
    <property type="entry name" value="MgTranspt_CorA/ZnTranspt_ZntB"/>
</dbReference>
<evidence type="ECO:0000313" key="6">
    <source>
        <dbReference type="EMBL" id="GFF92533.1"/>
    </source>
</evidence>
<keyword evidence="7" id="KW-1185">Reference proteome</keyword>
<evidence type="ECO:0000256" key="5">
    <source>
        <dbReference type="SAM" id="Phobius"/>
    </source>
</evidence>
<keyword evidence="2 5" id="KW-0812">Transmembrane</keyword>
<evidence type="ECO:0000256" key="2">
    <source>
        <dbReference type="ARBA" id="ARBA00022692"/>
    </source>
</evidence>
<dbReference type="SUPFAM" id="SSF144083">
    <property type="entry name" value="Magnesium transport protein CorA, transmembrane region"/>
    <property type="match status" value="1"/>
</dbReference>
<dbReference type="InterPro" id="IPR045863">
    <property type="entry name" value="CorA_TM1_TM2"/>
</dbReference>
<evidence type="ECO:0000256" key="4">
    <source>
        <dbReference type="ARBA" id="ARBA00023136"/>
    </source>
</evidence>
<dbReference type="Pfam" id="PF01544">
    <property type="entry name" value="CorA"/>
    <property type="match status" value="1"/>
</dbReference>
<comment type="subcellular location">
    <subcellularLocation>
        <location evidence="1">Membrane</location>
        <topology evidence="1">Multi-pass membrane protein</topology>
    </subcellularLocation>
</comment>
<protein>
    <submittedName>
        <fullName evidence="6">Uncharacterized protein</fullName>
    </submittedName>
</protein>
<feature type="transmembrane region" description="Helical" evidence="5">
    <location>
        <begin position="357"/>
        <end position="382"/>
    </location>
</feature>
<dbReference type="EMBL" id="BLKI01000100">
    <property type="protein sequence ID" value="GFF92533.1"/>
    <property type="molecule type" value="Genomic_DNA"/>
</dbReference>
<evidence type="ECO:0000256" key="3">
    <source>
        <dbReference type="ARBA" id="ARBA00022989"/>
    </source>
</evidence>
<gene>
    <name evidence="6" type="ORF">IFM60648_09781</name>
</gene>
<reference evidence="6 7" key="1">
    <citation type="submission" date="2020-01" db="EMBL/GenBank/DDBJ databases">
        <title>Draft genome sequence of Aspergillus lentulus IFM 60648.</title>
        <authorList>
            <person name="Takahashi H."/>
            <person name="Yaguchi T."/>
        </authorList>
    </citation>
    <scope>NUCLEOTIDE SEQUENCE [LARGE SCALE GENOMIC DNA]</scope>
    <source>
        <strain evidence="6 7">IFM 60648</strain>
    </source>
</reference>
<accession>A0ABQ1B2I4</accession>
<comment type="caution">
    <text evidence="6">The sequence shown here is derived from an EMBL/GenBank/DDBJ whole genome shotgun (WGS) entry which is preliminary data.</text>
</comment>
<keyword evidence="4 5" id="KW-0472">Membrane</keyword>
<proteinExistence type="predicted"/>
<feature type="transmembrane region" description="Helical" evidence="5">
    <location>
        <begin position="394"/>
        <end position="416"/>
    </location>
</feature>
<organism evidence="6 7">
    <name type="scientific">Aspergillus lentulus</name>
    <dbReference type="NCBI Taxonomy" id="293939"/>
    <lineage>
        <taxon>Eukaryota</taxon>
        <taxon>Fungi</taxon>
        <taxon>Dikarya</taxon>
        <taxon>Ascomycota</taxon>
        <taxon>Pezizomycotina</taxon>
        <taxon>Eurotiomycetes</taxon>
        <taxon>Eurotiomycetidae</taxon>
        <taxon>Eurotiales</taxon>
        <taxon>Aspergillaceae</taxon>
        <taxon>Aspergillus</taxon>
        <taxon>Aspergillus subgen. Fumigati</taxon>
    </lineage>
</organism>
<name>A0ABQ1B2I4_ASPLE</name>